<name>A0A445EE85_ARAHY</name>
<evidence type="ECO:0000313" key="1">
    <source>
        <dbReference type="EMBL" id="RYR73565.1"/>
    </source>
</evidence>
<accession>A0A445EE85</accession>
<gene>
    <name evidence="1" type="ORF">Ahy_A02g007962</name>
</gene>
<dbReference type="Proteomes" id="UP000289738">
    <property type="component" value="Chromosome A02"/>
</dbReference>
<comment type="caution">
    <text evidence="1">The sequence shown here is derived from an EMBL/GenBank/DDBJ whole genome shotgun (WGS) entry which is preliminary data.</text>
</comment>
<protein>
    <submittedName>
        <fullName evidence="1">Uncharacterized protein</fullName>
    </submittedName>
</protein>
<dbReference type="EMBL" id="SDMP01000002">
    <property type="protein sequence ID" value="RYR73565.1"/>
    <property type="molecule type" value="Genomic_DNA"/>
</dbReference>
<keyword evidence="2" id="KW-1185">Reference proteome</keyword>
<sequence length="111" mass="12009">MQHRVERIVVAVSGVATVSEEGAAGSKLTIPIQRTKRAEILPSVVLQSDYGYTPSSSFESSSTGAYKVSILEVYCDGIDGKVTCSNTCWKIGKAAWEMIKKTATYQDSVKL</sequence>
<dbReference type="AlphaFoldDB" id="A0A445EE85"/>
<reference evidence="1 2" key="1">
    <citation type="submission" date="2019-01" db="EMBL/GenBank/DDBJ databases">
        <title>Sequencing of cultivated peanut Arachis hypogaea provides insights into genome evolution and oil improvement.</title>
        <authorList>
            <person name="Chen X."/>
        </authorList>
    </citation>
    <scope>NUCLEOTIDE SEQUENCE [LARGE SCALE GENOMIC DNA]</scope>
    <source>
        <strain evidence="2">cv. Fuhuasheng</strain>
        <tissue evidence="1">Leaves</tissue>
    </source>
</reference>
<organism evidence="1 2">
    <name type="scientific">Arachis hypogaea</name>
    <name type="common">Peanut</name>
    <dbReference type="NCBI Taxonomy" id="3818"/>
    <lineage>
        <taxon>Eukaryota</taxon>
        <taxon>Viridiplantae</taxon>
        <taxon>Streptophyta</taxon>
        <taxon>Embryophyta</taxon>
        <taxon>Tracheophyta</taxon>
        <taxon>Spermatophyta</taxon>
        <taxon>Magnoliopsida</taxon>
        <taxon>eudicotyledons</taxon>
        <taxon>Gunneridae</taxon>
        <taxon>Pentapetalae</taxon>
        <taxon>rosids</taxon>
        <taxon>fabids</taxon>
        <taxon>Fabales</taxon>
        <taxon>Fabaceae</taxon>
        <taxon>Papilionoideae</taxon>
        <taxon>50 kb inversion clade</taxon>
        <taxon>dalbergioids sensu lato</taxon>
        <taxon>Dalbergieae</taxon>
        <taxon>Pterocarpus clade</taxon>
        <taxon>Arachis</taxon>
    </lineage>
</organism>
<evidence type="ECO:0000313" key="2">
    <source>
        <dbReference type="Proteomes" id="UP000289738"/>
    </source>
</evidence>
<proteinExistence type="predicted"/>